<accession>A0ABU6YN37</accession>
<feature type="domain" description="Reverse transcriptase zinc-binding" evidence="1">
    <location>
        <begin position="26"/>
        <end position="72"/>
    </location>
</feature>
<gene>
    <name evidence="2" type="ORF">PIB30_068018</name>
</gene>
<comment type="caution">
    <text evidence="2">The sequence shown here is derived from an EMBL/GenBank/DDBJ whole genome shotgun (WGS) entry which is preliminary data.</text>
</comment>
<reference evidence="2 3" key="1">
    <citation type="journal article" date="2023" name="Plants (Basel)">
        <title>Bridging the Gap: Combining Genomics and Transcriptomics Approaches to Understand Stylosanthes scabra, an Orphan Legume from the Brazilian Caatinga.</title>
        <authorList>
            <person name="Ferreira-Neto J.R.C."/>
            <person name="da Silva M.D."/>
            <person name="Binneck E."/>
            <person name="de Melo N.F."/>
            <person name="da Silva R.H."/>
            <person name="de Melo A.L.T.M."/>
            <person name="Pandolfi V."/>
            <person name="Bustamante F.O."/>
            <person name="Brasileiro-Vidal A.C."/>
            <person name="Benko-Iseppon A.M."/>
        </authorList>
    </citation>
    <scope>NUCLEOTIDE SEQUENCE [LARGE SCALE GENOMIC DNA]</scope>
    <source>
        <tissue evidence="2">Leaves</tissue>
    </source>
</reference>
<name>A0ABU6YN37_9FABA</name>
<evidence type="ECO:0000313" key="3">
    <source>
        <dbReference type="Proteomes" id="UP001341840"/>
    </source>
</evidence>
<dbReference type="Pfam" id="PF13966">
    <property type="entry name" value="zf-RVT"/>
    <property type="match status" value="1"/>
</dbReference>
<organism evidence="2 3">
    <name type="scientific">Stylosanthes scabra</name>
    <dbReference type="NCBI Taxonomy" id="79078"/>
    <lineage>
        <taxon>Eukaryota</taxon>
        <taxon>Viridiplantae</taxon>
        <taxon>Streptophyta</taxon>
        <taxon>Embryophyta</taxon>
        <taxon>Tracheophyta</taxon>
        <taxon>Spermatophyta</taxon>
        <taxon>Magnoliopsida</taxon>
        <taxon>eudicotyledons</taxon>
        <taxon>Gunneridae</taxon>
        <taxon>Pentapetalae</taxon>
        <taxon>rosids</taxon>
        <taxon>fabids</taxon>
        <taxon>Fabales</taxon>
        <taxon>Fabaceae</taxon>
        <taxon>Papilionoideae</taxon>
        <taxon>50 kb inversion clade</taxon>
        <taxon>dalbergioids sensu lato</taxon>
        <taxon>Dalbergieae</taxon>
        <taxon>Pterocarpus clade</taxon>
        <taxon>Stylosanthes</taxon>
    </lineage>
</organism>
<evidence type="ECO:0000259" key="1">
    <source>
        <dbReference type="Pfam" id="PF13966"/>
    </source>
</evidence>
<dbReference type="InterPro" id="IPR026960">
    <property type="entry name" value="RVT-Znf"/>
</dbReference>
<keyword evidence="3" id="KW-1185">Reference proteome</keyword>
<sequence>MAAAILNTGIHEEEDSLTWFKEKSGVMHEGLPVNQKLRARIPSVNPLCRKCQEDEESFFHCLFSCYEASETWNANQFPSPHQLTAPWRWWMTLTDLLRCRPGTTNLLELAAHTIWQIWKARNSLVFEGYRKSPAAVADEARKALESRQASP</sequence>
<protein>
    <recommendedName>
        <fullName evidence="1">Reverse transcriptase zinc-binding domain-containing protein</fullName>
    </recommendedName>
</protein>
<dbReference type="Proteomes" id="UP001341840">
    <property type="component" value="Unassembled WGS sequence"/>
</dbReference>
<proteinExistence type="predicted"/>
<evidence type="ECO:0000313" key="2">
    <source>
        <dbReference type="EMBL" id="MED6210851.1"/>
    </source>
</evidence>
<dbReference type="EMBL" id="JASCZI010242376">
    <property type="protein sequence ID" value="MED6210851.1"/>
    <property type="molecule type" value="Genomic_DNA"/>
</dbReference>